<sequence>MSYTVAQHVPSQFTLMAIDGKVPYWILTYPSQVLDRPPNYQEYVINLRPGSFGDRRPMLTVSKLTAAGWAFYEAQKRVAVTHEDKYYLPSNQALITSFHPTSPLATEQAAARLFLMIDNRVDAIQMIPARARRLSWLIRSRIYFYEPPPLISLIMYIFTMILFLLTFPWCLFFCVKVAKEYERVVVFRLGRLIATGTKGPGAFFVLPCIDTCKFVDLRVLTFDVPPQEILSKDSVTVSVEAVIYFRVCNPVVSVTNVNDAIFSTKLLAQTTLRNVLGTKTLSEILAERDAIATITEQVLDEGTVPWGVKVERVEIKDIRLPYQLMKSMATEAEAARDARAAVIAADGEKAASKCLKEAADEICSNKVTMQLRYLQVES</sequence>
<dbReference type="InterPro" id="IPR018080">
    <property type="entry name" value="Band_7/stomatin-like_CS"/>
</dbReference>
<accession>A0AA36DBP9</accession>
<dbReference type="Proteomes" id="UP001177023">
    <property type="component" value="Unassembled WGS sequence"/>
</dbReference>
<dbReference type="SMART" id="SM00244">
    <property type="entry name" value="PHB"/>
    <property type="match status" value="1"/>
</dbReference>
<dbReference type="Pfam" id="PF01145">
    <property type="entry name" value="Band_7"/>
    <property type="match status" value="1"/>
</dbReference>
<dbReference type="Gene3D" id="6.10.250.2090">
    <property type="match status" value="1"/>
</dbReference>
<keyword evidence="4" id="KW-1133">Transmembrane helix</keyword>
<dbReference type="InterPro" id="IPR043202">
    <property type="entry name" value="Band-7_stomatin-like"/>
</dbReference>
<dbReference type="EMBL" id="CATQJA010002665">
    <property type="protein sequence ID" value="CAJ0583721.1"/>
    <property type="molecule type" value="Genomic_DNA"/>
</dbReference>
<dbReference type="GO" id="GO:0005886">
    <property type="term" value="C:plasma membrane"/>
    <property type="evidence" value="ECO:0007669"/>
    <property type="project" value="InterPro"/>
</dbReference>
<keyword evidence="3 4" id="KW-0472">Membrane</keyword>
<gene>
    <name evidence="6" type="ORF">MSPICULIGERA_LOCUS21791</name>
</gene>
<dbReference type="SUPFAM" id="SSF117892">
    <property type="entry name" value="Band 7/SPFH domain"/>
    <property type="match status" value="1"/>
</dbReference>
<evidence type="ECO:0000259" key="5">
    <source>
        <dbReference type="SMART" id="SM00244"/>
    </source>
</evidence>
<dbReference type="PRINTS" id="PR00721">
    <property type="entry name" value="STOMATIN"/>
</dbReference>
<organism evidence="6 7">
    <name type="scientific">Mesorhabditis spiculigera</name>
    <dbReference type="NCBI Taxonomy" id="96644"/>
    <lineage>
        <taxon>Eukaryota</taxon>
        <taxon>Metazoa</taxon>
        <taxon>Ecdysozoa</taxon>
        <taxon>Nematoda</taxon>
        <taxon>Chromadorea</taxon>
        <taxon>Rhabditida</taxon>
        <taxon>Rhabditina</taxon>
        <taxon>Rhabditomorpha</taxon>
        <taxon>Rhabditoidea</taxon>
        <taxon>Rhabditidae</taxon>
        <taxon>Mesorhabditinae</taxon>
        <taxon>Mesorhabditis</taxon>
    </lineage>
</organism>
<name>A0AA36DBP9_9BILA</name>
<proteinExistence type="inferred from homology"/>
<dbReference type="InterPro" id="IPR036013">
    <property type="entry name" value="Band_7/SPFH_dom_sf"/>
</dbReference>
<comment type="subcellular location">
    <subcellularLocation>
        <location evidence="1">Membrane</location>
    </subcellularLocation>
</comment>
<dbReference type="InterPro" id="IPR001972">
    <property type="entry name" value="Stomatin_HflK_fam"/>
</dbReference>
<dbReference type="PANTHER" id="PTHR10264:SF66">
    <property type="entry name" value="BAND 7 DOMAIN-CONTAINING PROTEIN"/>
    <property type="match status" value="1"/>
</dbReference>
<reference evidence="6" key="1">
    <citation type="submission" date="2023-06" db="EMBL/GenBank/DDBJ databases">
        <authorList>
            <person name="Delattre M."/>
        </authorList>
    </citation>
    <scope>NUCLEOTIDE SEQUENCE</scope>
    <source>
        <strain evidence="6">AF72</strain>
    </source>
</reference>
<dbReference type="FunFam" id="3.30.479.30:FF:000002">
    <property type="entry name" value="band 7 protein AGAP004871"/>
    <property type="match status" value="1"/>
</dbReference>
<dbReference type="Gene3D" id="3.30.479.30">
    <property type="entry name" value="Band 7 domain"/>
    <property type="match status" value="1"/>
</dbReference>
<evidence type="ECO:0000256" key="4">
    <source>
        <dbReference type="SAM" id="Phobius"/>
    </source>
</evidence>
<evidence type="ECO:0000256" key="2">
    <source>
        <dbReference type="ARBA" id="ARBA00008164"/>
    </source>
</evidence>
<dbReference type="AlphaFoldDB" id="A0AA36DBP9"/>
<dbReference type="PANTHER" id="PTHR10264">
    <property type="entry name" value="BAND 7 PROTEIN-RELATED"/>
    <property type="match status" value="1"/>
</dbReference>
<evidence type="ECO:0000313" key="7">
    <source>
        <dbReference type="Proteomes" id="UP001177023"/>
    </source>
</evidence>
<dbReference type="PROSITE" id="PS01270">
    <property type="entry name" value="BAND_7"/>
    <property type="match status" value="1"/>
</dbReference>
<evidence type="ECO:0000256" key="1">
    <source>
        <dbReference type="ARBA" id="ARBA00004370"/>
    </source>
</evidence>
<protein>
    <recommendedName>
        <fullName evidence="5">Band 7 domain-containing protein</fullName>
    </recommendedName>
</protein>
<feature type="domain" description="Band 7" evidence="5">
    <location>
        <begin position="173"/>
        <end position="332"/>
    </location>
</feature>
<feature type="non-terminal residue" evidence="6">
    <location>
        <position position="1"/>
    </location>
</feature>
<keyword evidence="4" id="KW-0812">Transmembrane</keyword>
<evidence type="ECO:0000313" key="6">
    <source>
        <dbReference type="EMBL" id="CAJ0583721.1"/>
    </source>
</evidence>
<comment type="caution">
    <text evidence="6">The sequence shown here is derived from an EMBL/GenBank/DDBJ whole genome shotgun (WGS) entry which is preliminary data.</text>
</comment>
<keyword evidence="7" id="KW-1185">Reference proteome</keyword>
<evidence type="ECO:0000256" key="3">
    <source>
        <dbReference type="ARBA" id="ARBA00023136"/>
    </source>
</evidence>
<comment type="similarity">
    <text evidence="2">Belongs to the band 7/mec-2 family.</text>
</comment>
<dbReference type="GO" id="GO:0043005">
    <property type="term" value="C:neuron projection"/>
    <property type="evidence" value="ECO:0007669"/>
    <property type="project" value="UniProtKB-ARBA"/>
</dbReference>
<dbReference type="InterPro" id="IPR001107">
    <property type="entry name" value="Band_7"/>
</dbReference>
<feature type="transmembrane region" description="Helical" evidence="4">
    <location>
        <begin position="153"/>
        <end position="175"/>
    </location>
</feature>